<feature type="non-terminal residue" evidence="1">
    <location>
        <position position="550"/>
    </location>
</feature>
<dbReference type="EMBL" id="JAULSW010000003">
    <property type="protein sequence ID" value="KAK3386885.1"/>
    <property type="molecule type" value="Genomic_DNA"/>
</dbReference>
<evidence type="ECO:0000313" key="1">
    <source>
        <dbReference type="EMBL" id="KAK3386885.1"/>
    </source>
</evidence>
<accession>A0AAE0NSM0</accession>
<keyword evidence="2" id="KW-1185">Reference proteome</keyword>
<protein>
    <submittedName>
        <fullName evidence="1">Uncharacterized protein</fullName>
    </submittedName>
</protein>
<name>A0AAE0NSM0_9PEZI</name>
<gene>
    <name evidence="1" type="ORF">B0H63DRAFT_508806</name>
</gene>
<dbReference type="CDD" id="cd10170">
    <property type="entry name" value="ASKHA_NBD_HSP70"/>
    <property type="match status" value="1"/>
</dbReference>
<sequence length="550" mass="62941">MRIIQNWKKHCAQKVPSQISYSITSKGCDQWGYDIGDNHGLLELRSLNDLAYEIRVTHGSNEPLPIHLIKTPDEMCIDFLRLVAEETRQEIRQVCGNKVVEMIITDLVVTYDGGWSEMTRRRYYHIIESSFNSNIFPKIRHIFFVSEPEATALWYIEEGIFYNRPDVKRRGDAFILCECLDNSSIRVTSYGMETSNPQPGEWNFKQIGHSSFATEVGWDDVKRAFTDFVKDKMSAEDWSRLTDDDFSSSGGRSIIKPKLRSMLDRWQPIGEQFDGVDHKLAWPVQLPRGIGMIDDEENGILNGAIKVCSDDMERIFEHSISALESLVSKQILTIFMNGRYFAQNPYVLKKIDGLGKSRGISVKRAEESAWTATVRGAVIHALGGITPRPTPVRRAPHHHGIVRREAYDRSRHIDEDWERHPVDARQQATEQIEWLVKKGDPIFSDTKTPRHERLLLVRKFVPKDITAAKVCRVVFVACGEDSPPSRLQDLPPESSELVNLDCKLASLPKDQHREVDDLFANFDYFLEAVLYFRICINVAEIRVELLCGGS</sequence>
<dbReference type="Proteomes" id="UP001285441">
    <property type="component" value="Unassembled WGS sequence"/>
</dbReference>
<dbReference type="PANTHER" id="PTHR14187">
    <property type="entry name" value="ALPHA KINASE/ELONGATION FACTOR 2 KINASE"/>
    <property type="match status" value="1"/>
</dbReference>
<comment type="caution">
    <text evidence="1">The sequence shown here is derived from an EMBL/GenBank/DDBJ whole genome shotgun (WGS) entry which is preliminary data.</text>
</comment>
<proteinExistence type="predicted"/>
<organism evidence="1 2">
    <name type="scientific">Podospora didyma</name>
    <dbReference type="NCBI Taxonomy" id="330526"/>
    <lineage>
        <taxon>Eukaryota</taxon>
        <taxon>Fungi</taxon>
        <taxon>Dikarya</taxon>
        <taxon>Ascomycota</taxon>
        <taxon>Pezizomycotina</taxon>
        <taxon>Sordariomycetes</taxon>
        <taxon>Sordariomycetidae</taxon>
        <taxon>Sordariales</taxon>
        <taxon>Podosporaceae</taxon>
        <taxon>Podospora</taxon>
    </lineage>
</organism>
<evidence type="ECO:0000313" key="2">
    <source>
        <dbReference type="Proteomes" id="UP001285441"/>
    </source>
</evidence>
<reference evidence="1" key="1">
    <citation type="journal article" date="2023" name="Mol. Phylogenet. Evol.">
        <title>Genome-scale phylogeny and comparative genomics of the fungal order Sordariales.</title>
        <authorList>
            <person name="Hensen N."/>
            <person name="Bonometti L."/>
            <person name="Westerberg I."/>
            <person name="Brannstrom I.O."/>
            <person name="Guillou S."/>
            <person name="Cros-Aarteil S."/>
            <person name="Calhoun S."/>
            <person name="Haridas S."/>
            <person name="Kuo A."/>
            <person name="Mondo S."/>
            <person name="Pangilinan J."/>
            <person name="Riley R."/>
            <person name="LaButti K."/>
            <person name="Andreopoulos B."/>
            <person name="Lipzen A."/>
            <person name="Chen C."/>
            <person name="Yan M."/>
            <person name="Daum C."/>
            <person name="Ng V."/>
            <person name="Clum A."/>
            <person name="Steindorff A."/>
            <person name="Ohm R.A."/>
            <person name="Martin F."/>
            <person name="Silar P."/>
            <person name="Natvig D.O."/>
            <person name="Lalanne C."/>
            <person name="Gautier V."/>
            <person name="Ament-Velasquez S.L."/>
            <person name="Kruys A."/>
            <person name="Hutchinson M.I."/>
            <person name="Powell A.J."/>
            <person name="Barry K."/>
            <person name="Miller A.N."/>
            <person name="Grigoriev I.V."/>
            <person name="Debuchy R."/>
            <person name="Gladieux P."/>
            <person name="Hiltunen Thoren M."/>
            <person name="Johannesson H."/>
        </authorList>
    </citation>
    <scope>NUCLEOTIDE SEQUENCE</scope>
    <source>
        <strain evidence="1">CBS 232.78</strain>
    </source>
</reference>
<dbReference type="PANTHER" id="PTHR14187:SF82">
    <property type="entry name" value="FAMILY CHAPERONE, PUTATIVE (AFU_ORTHOLOGUE AFUA_7G08575)-RELATED"/>
    <property type="match status" value="1"/>
</dbReference>
<reference evidence="1" key="2">
    <citation type="submission" date="2023-06" db="EMBL/GenBank/DDBJ databases">
        <authorList>
            <consortium name="Lawrence Berkeley National Laboratory"/>
            <person name="Haridas S."/>
            <person name="Hensen N."/>
            <person name="Bonometti L."/>
            <person name="Westerberg I."/>
            <person name="Brannstrom I.O."/>
            <person name="Guillou S."/>
            <person name="Cros-Aarteil S."/>
            <person name="Calhoun S."/>
            <person name="Kuo A."/>
            <person name="Mondo S."/>
            <person name="Pangilinan J."/>
            <person name="Riley R."/>
            <person name="LaButti K."/>
            <person name="Andreopoulos B."/>
            <person name="Lipzen A."/>
            <person name="Chen C."/>
            <person name="Yanf M."/>
            <person name="Daum C."/>
            <person name="Ng V."/>
            <person name="Clum A."/>
            <person name="Steindorff A."/>
            <person name="Ohm R."/>
            <person name="Martin F."/>
            <person name="Silar P."/>
            <person name="Natvig D."/>
            <person name="Lalanne C."/>
            <person name="Gautier V."/>
            <person name="Ament-velasquez S.L."/>
            <person name="Kruys A."/>
            <person name="Hutchinson M.I."/>
            <person name="Powell A.J."/>
            <person name="Barry K."/>
            <person name="Miller A.N."/>
            <person name="Grigoriev I.V."/>
            <person name="Debuchy R."/>
            <person name="Gladieux P."/>
            <person name="Thoren M.H."/>
            <person name="Johannesson H."/>
        </authorList>
    </citation>
    <scope>NUCLEOTIDE SEQUENCE</scope>
    <source>
        <strain evidence="1">CBS 232.78</strain>
    </source>
</reference>
<dbReference type="AlphaFoldDB" id="A0AAE0NSM0"/>